<comment type="caution">
    <text evidence="1">The sequence shown here is derived from an EMBL/GenBank/DDBJ whole genome shotgun (WGS) entry which is preliminary data.</text>
</comment>
<dbReference type="Proteomes" id="UP001500101">
    <property type="component" value="Unassembled WGS sequence"/>
</dbReference>
<evidence type="ECO:0000313" key="1">
    <source>
        <dbReference type="EMBL" id="GAA4136231.1"/>
    </source>
</evidence>
<gene>
    <name evidence="1" type="ORF">GCM10022216_10950</name>
</gene>
<sequence>MGWRAVVKRAKVIKGSYWKLSNNSLNSIENSLKKKYFLSKFIPGPVFNGSIMSITDRWKCGMGMMGNRNLPPISPKNKQQ</sequence>
<protein>
    <submittedName>
        <fullName evidence="1">Uncharacterized protein</fullName>
    </submittedName>
</protein>
<accession>A0ABP7YHB6</accession>
<name>A0ABP7YHB6_9SPHI</name>
<keyword evidence="2" id="KW-1185">Reference proteome</keyword>
<reference evidence="2" key="1">
    <citation type="journal article" date="2019" name="Int. J. Syst. Evol. Microbiol.">
        <title>The Global Catalogue of Microorganisms (GCM) 10K type strain sequencing project: providing services to taxonomists for standard genome sequencing and annotation.</title>
        <authorList>
            <consortium name="The Broad Institute Genomics Platform"/>
            <consortium name="The Broad Institute Genome Sequencing Center for Infectious Disease"/>
            <person name="Wu L."/>
            <person name="Ma J."/>
        </authorList>
    </citation>
    <scope>NUCLEOTIDE SEQUENCE [LARGE SCALE GENOMIC DNA]</scope>
    <source>
        <strain evidence="2">JCM 16704</strain>
    </source>
</reference>
<organism evidence="1 2">
    <name type="scientific">Sphingobacterium kyonggiense</name>
    <dbReference type="NCBI Taxonomy" id="714075"/>
    <lineage>
        <taxon>Bacteria</taxon>
        <taxon>Pseudomonadati</taxon>
        <taxon>Bacteroidota</taxon>
        <taxon>Sphingobacteriia</taxon>
        <taxon>Sphingobacteriales</taxon>
        <taxon>Sphingobacteriaceae</taxon>
        <taxon>Sphingobacterium</taxon>
    </lineage>
</organism>
<evidence type="ECO:0000313" key="2">
    <source>
        <dbReference type="Proteomes" id="UP001500101"/>
    </source>
</evidence>
<proteinExistence type="predicted"/>
<dbReference type="EMBL" id="BAAAZI010000006">
    <property type="protein sequence ID" value="GAA4136231.1"/>
    <property type="molecule type" value="Genomic_DNA"/>
</dbReference>